<evidence type="ECO:0000313" key="7">
    <source>
        <dbReference type="Proteomes" id="UP001501842"/>
    </source>
</evidence>
<protein>
    <recommendedName>
        <fullName evidence="3">UPF0311 protein GCM10010439_21690</fullName>
    </recommendedName>
</protein>
<comment type="caution">
    <text evidence="6">The sequence shown here is derived from an EMBL/GenBank/DDBJ whole genome shotgun (WGS) entry which is preliminary data.</text>
</comment>
<evidence type="ECO:0000259" key="5">
    <source>
        <dbReference type="Pfam" id="PF01494"/>
    </source>
</evidence>
<dbReference type="Pfam" id="PF11578">
    <property type="entry name" value="DUF3237"/>
    <property type="match status" value="1"/>
</dbReference>
<dbReference type="SUPFAM" id="SSF51905">
    <property type="entry name" value="FAD/NAD(P)-binding domain"/>
    <property type="match status" value="1"/>
</dbReference>
<gene>
    <name evidence="6" type="ORF">GCM10010439_21690</name>
</gene>
<dbReference type="PANTHER" id="PTHR13789:SF268">
    <property type="entry name" value="5-METHYLPHENAZINE-1-CARBOXYLATE 1-MONOOXYGENASE"/>
    <property type="match status" value="1"/>
</dbReference>
<name>A0ABN3U450_9ACTN</name>
<dbReference type="Pfam" id="PF01494">
    <property type="entry name" value="FAD_binding_3"/>
    <property type="match status" value="1"/>
</dbReference>
<dbReference type="HAMAP" id="MF_00775">
    <property type="entry name" value="UPF0311"/>
    <property type="match status" value="1"/>
</dbReference>
<dbReference type="EMBL" id="BAAATZ010000007">
    <property type="protein sequence ID" value="GAA2724324.1"/>
    <property type="molecule type" value="Genomic_DNA"/>
</dbReference>
<dbReference type="InterPro" id="IPR050493">
    <property type="entry name" value="FAD-dep_Monooxygenase_BioMet"/>
</dbReference>
<evidence type="ECO:0000256" key="2">
    <source>
        <dbReference type="ARBA" id="ARBA00023033"/>
    </source>
</evidence>
<keyword evidence="1" id="KW-0560">Oxidoreductase</keyword>
<proteinExistence type="inferred from homology"/>
<dbReference type="Proteomes" id="UP001501842">
    <property type="component" value="Unassembled WGS sequence"/>
</dbReference>
<evidence type="ECO:0000256" key="1">
    <source>
        <dbReference type="ARBA" id="ARBA00023002"/>
    </source>
</evidence>
<organism evidence="6 7">
    <name type="scientific">Actinocorallia aurantiaca</name>
    <dbReference type="NCBI Taxonomy" id="46204"/>
    <lineage>
        <taxon>Bacteria</taxon>
        <taxon>Bacillati</taxon>
        <taxon>Actinomycetota</taxon>
        <taxon>Actinomycetes</taxon>
        <taxon>Streptosporangiales</taxon>
        <taxon>Thermomonosporaceae</taxon>
        <taxon>Actinocorallia</taxon>
    </lineage>
</organism>
<feature type="signal peptide" evidence="4">
    <location>
        <begin position="1"/>
        <end position="21"/>
    </location>
</feature>
<evidence type="ECO:0000256" key="3">
    <source>
        <dbReference type="HAMAP-Rule" id="MF_00775"/>
    </source>
</evidence>
<keyword evidence="2" id="KW-0503">Monooxygenase</keyword>
<comment type="similarity">
    <text evidence="3">Belongs to the UPF0311 family.</text>
</comment>
<dbReference type="Gene3D" id="3.30.9.30">
    <property type="match status" value="1"/>
</dbReference>
<reference evidence="6 7" key="1">
    <citation type="journal article" date="2019" name="Int. J. Syst. Evol. Microbiol.">
        <title>The Global Catalogue of Microorganisms (GCM) 10K type strain sequencing project: providing services to taxonomists for standard genome sequencing and annotation.</title>
        <authorList>
            <consortium name="The Broad Institute Genomics Platform"/>
            <consortium name="The Broad Institute Genome Sequencing Center for Infectious Disease"/>
            <person name="Wu L."/>
            <person name="Ma J."/>
        </authorList>
    </citation>
    <scope>NUCLEOTIDE SEQUENCE [LARGE SCALE GENOMIC DNA]</scope>
    <source>
        <strain evidence="6 7">JCM 8201</strain>
    </source>
</reference>
<dbReference type="Gene3D" id="3.50.50.60">
    <property type="entry name" value="FAD/NAD(P)-binding domain"/>
    <property type="match status" value="1"/>
</dbReference>
<keyword evidence="7" id="KW-1185">Reference proteome</keyword>
<feature type="chain" id="PRO_5046066175" description="UPF0311 protein GCM10010439_21690" evidence="4">
    <location>
        <begin position="22"/>
        <end position="544"/>
    </location>
</feature>
<keyword evidence="4" id="KW-0732">Signal</keyword>
<evidence type="ECO:0000313" key="6">
    <source>
        <dbReference type="EMBL" id="GAA2724324.1"/>
    </source>
</evidence>
<dbReference type="PANTHER" id="PTHR13789">
    <property type="entry name" value="MONOOXYGENASE"/>
    <property type="match status" value="1"/>
</dbReference>
<feature type="domain" description="FAD-binding" evidence="5">
    <location>
        <begin position="271"/>
        <end position="331"/>
    </location>
</feature>
<dbReference type="InterPro" id="IPR020915">
    <property type="entry name" value="UPF0311"/>
</dbReference>
<dbReference type="InterPro" id="IPR002938">
    <property type="entry name" value="FAD-bd"/>
</dbReference>
<dbReference type="SUPFAM" id="SSF54373">
    <property type="entry name" value="FAD-linked reductases, C-terminal domain"/>
    <property type="match status" value="1"/>
</dbReference>
<dbReference type="Gene3D" id="2.40.160.20">
    <property type="match status" value="1"/>
</dbReference>
<dbReference type="InterPro" id="IPR036188">
    <property type="entry name" value="FAD/NAD-bd_sf"/>
</dbReference>
<sequence>MRVIIAGAGIGGLTTALSLHAAGFSQVSVHEAVAELRPVGVGINLLPHAVRELTELGLADRVARLGVPIAELVYANAKGQIIGSEERGTAAGYRWPQYSVHRGELQMTLLEAVRERLGPDAVRCGVPVTGPEHDADLLIGADGIRSSVRAALHPDEGPPIWNGLTLWRGVTRAEPFLTGRSMVMSGDGSRKFVAYPISGPDDDGRVLINWIAERPTEQAVATGDWNRRTDPAKVAADFASWDFGWLDAPSLIAAADAVYEYPMVDRDPLPRWTRANVTLLGDAAHPMYPIGSNGASQAIIDARVLAHALATGKGLEFYEERRRPATTAIVRANRGQGPEVVLSLAHERAPEGFDDIEKVIPRAEREEISLRYKKLAGFAPALLNERASWSAHRDAPALAPLATFRVTLAPIRHFGRTQWGDRRVIEISGGSFEGARLSGTVLPGGADWQIVHDDGSASIDTRYTLRTYDGALIYLQTQGFRHGPPEVMERLARGEQVDPSEYYFRLTLKFETSDPAYAWLGRTVAVATGRREADAVVYDAYTLS</sequence>
<evidence type="ECO:0000256" key="4">
    <source>
        <dbReference type="SAM" id="SignalP"/>
    </source>
</evidence>
<dbReference type="PRINTS" id="PR00420">
    <property type="entry name" value="RNGMNOXGNASE"/>
</dbReference>
<dbReference type="RefSeq" id="WP_344450166.1">
    <property type="nucleotide sequence ID" value="NZ_BAAATZ010000007.1"/>
</dbReference>
<accession>A0ABN3U450</accession>